<reference evidence="1 2" key="1">
    <citation type="submission" date="2022-06" db="EMBL/GenBank/DDBJ databases">
        <title>Runella sp. S5 genome sequencing.</title>
        <authorList>
            <person name="Park S."/>
        </authorList>
    </citation>
    <scope>NUCLEOTIDE SEQUENCE [LARGE SCALE GENOMIC DNA]</scope>
    <source>
        <strain evidence="1 2">S5</strain>
    </source>
</reference>
<evidence type="ECO:0000313" key="2">
    <source>
        <dbReference type="Proteomes" id="UP001204772"/>
    </source>
</evidence>
<dbReference type="Proteomes" id="UP001204772">
    <property type="component" value="Unassembled WGS sequence"/>
</dbReference>
<comment type="caution">
    <text evidence="1">The sequence shown here is derived from an EMBL/GenBank/DDBJ whole genome shotgun (WGS) entry which is preliminary data.</text>
</comment>
<proteinExistence type="predicted"/>
<dbReference type="RefSeq" id="WP_253530993.1">
    <property type="nucleotide sequence ID" value="NZ_JAMZEL010000010.1"/>
</dbReference>
<name>A0ABT1FTA2_9BACT</name>
<keyword evidence="2" id="KW-1185">Reference proteome</keyword>
<dbReference type="EMBL" id="JAMZEL010000010">
    <property type="protein sequence ID" value="MCP1384996.1"/>
    <property type="molecule type" value="Genomic_DNA"/>
</dbReference>
<gene>
    <name evidence="1" type="ORF">NCI00_21340</name>
</gene>
<protein>
    <submittedName>
        <fullName evidence="1">Uncharacterized protein</fullName>
    </submittedName>
</protein>
<accession>A0ABT1FTA2</accession>
<evidence type="ECO:0000313" key="1">
    <source>
        <dbReference type="EMBL" id="MCP1384996.1"/>
    </source>
</evidence>
<sequence>MLKRNDNLIVNRGLDPLQVQCYTAPIVNDNQSFIDNLTIEGILPPNPPFELHPYISELHLEKYEKYIIGTFPPISYILDHPAIIIPIVGIPTRPWIPFYHGNRGSMWEYLLTNPEYAALEAIIPLPNNLNPAPARIAAKNFLIAFLQKEKINYSDIIQSVQRVQYNANDTGLRNICINKDLICHILTNENAKYLLFNTGSTFSAQGLQIHQNANVNGVVGNVNVAKSQAFDLFVRGCQDMGLTVAIRIQHGPTLHFNWTTINIPNTPFLQTQMHNKVAFEIQVSNPNNLKLPCGEFKSPKILTVITGPSPSPIALLGLANNQNYLNWVMVNPGANQHDFIEFIYQNFRGHINLDNFYDLNV</sequence>
<organism evidence="1 2">
    <name type="scientific">Runella salmonicolor</name>
    <dbReference type="NCBI Taxonomy" id="2950278"/>
    <lineage>
        <taxon>Bacteria</taxon>
        <taxon>Pseudomonadati</taxon>
        <taxon>Bacteroidota</taxon>
        <taxon>Cytophagia</taxon>
        <taxon>Cytophagales</taxon>
        <taxon>Spirosomataceae</taxon>
        <taxon>Runella</taxon>
    </lineage>
</organism>